<keyword evidence="2" id="KW-1185">Reference proteome</keyword>
<evidence type="ECO:0000313" key="2">
    <source>
        <dbReference type="Proteomes" id="UP000822142"/>
    </source>
</evidence>
<dbReference type="Proteomes" id="UP000822142">
    <property type="component" value="Unassembled WGS sequence"/>
</dbReference>
<sequence length="456" mass="50500">MKQKGSMTIAMSLMLLAFLPLIAVTIRASQTACARVQSVNGIDTALYSLFSEYDKELLETYNLFFLDAGYGTGKLDIGQMISQAEHYAKPVLSSGMTRCSIQACGAEGFRLASDRKGKAVEQQIIRYMKGNLGAAGIEKLKDKLEENRTILQQQEEIQAQGMEETVPENAAPMEGISAENNPLEIIKSLKNNGFLGLVLPADTQVSEKVQPLGEVLSHRTIETGQGDFAQMDVKSSVTDKLLIQEYVLEKLGTFTEPGKEGALDYQAEYVLGGKASDKENLSYVVNRLLLIREPANLAFLYTDAQKRAELEACAAALSFLLLIPEGMELVQGVLAAGWAYVESLSDVRILLSGGKVPLIKDSTAWKTQLENLNQNTSITGGRGQDYEEYLRILFTFAPKEKSLMRTMDMIEQNICKTEGRENFRFDVCVDAVSLSFLIKGPNNMTWQADRFYTYDM</sequence>
<dbReference type="EMBL" id="JAAITA010000007">
    <property type="protein sequence ID" value="NSJ85954.1"/>
    <property type="molecule type" value="Genomic_DNA"/>
</dbReference>
<name>A0ABX2I6W5_BLAHA</name>
<accession>A0ABX2I6W5</accession>
<dbReference type="InterPro" id="IPR043756">
    <property type="entry name" value="DUF5702"/>
</dbReference>
<gene>
    <name evidence="1" type="ORF">G5A70_07170</name>
</gene>
<comment type="caution">
    <text evidence="1">The sequence shown here is derived from an EMBL/GenBank/DDBJ whole genome shotgun (WGS) entry which is preliminary data.</text>
</comment>
<dbReference type="Pfam" id="PF18960">
    <property type="entry name" value="DUF5702"/>
    <property type="match status" value="1"/>
</dbReference>
<protein>
    <submittedName>
        <fullName evidence="1">Uncharacterized protein</fullName>
    </submittedName>
</protein>
<evidence type="ECO:0000313" key="1">
    <source>
        <dbReference type="EMBL" id="NSJ85954.1"/>
    </source>
</evidence>
<reference evidence="1 2" key="1">
    <citation type="journal article" date="2020" name="Cell Host Microbe">
        <title>Functional and Genomic Variation between Human-Derived Isolates of Lachnospiraceae Reveals Inter- and Intra-Species Diversity.</title>
        <authorList>
            <person name="Sorbara M.T."/>
            <person name="Littmann E.R."/>
            <person name="Fontana E."/>
            <person name="Moody T.U."/>
            <person name="Kohout C.E."/>
            <person name="Gjonbalaj M."/>
            <person name="Eaton V."/>
            <person name="Seok R."/>
            <person name="Leiner I.M."/>
            <person name="Pamer E.G."/>
        </authorList>
    </citation>
    <scope>NUCLEOTIDE SEQUENCE [LARGE SCALE GENOMIC DNA]</scope>
    <source>
        <strain evidence="1 2">MSK.15.26</strain>
    </source>
</reference>
<organism evidence="1 2">
    <name type="scientific">Blautia hansenii</name>
    <name type="common">Ruminococcus hansenii</name>
    <dbReference type="NCBI Taxonomy" id="1322"/>
    <lineage>
        <taxon>Bacteria</taxon>
        <taxon>Bacillati</taxon>
        <taxon>Bacillota</taxon>
        <taxon>Clostridia</taxon>
        <taxon>Lachnospirales</taxon>
        <taxon>Lachnospiraceae</taxon>
        <taxon>Blautia</taxon>
    </lineage>
</organism>
<proteinExistence type="predicted"/>
<dbReference type="RefSeq" id="WP_173748981.1">
    <property type="nucleotide sequence ID" value="NZ_JAAITA010000007.1"/>
</dbReference>